<evidence type="ECO:0000313" key="3">
    <source>
        <dbReference type="Proteomes" id="UP000829364"/>
    </source>
</evidence>
<name>A0A9Q8QQT9_9HYPO</name>
<feature type="compositionally biased region" description="Basic and acidic residues" evidence="1">
    <location>
        <begin position="1"/>
        <end position="22"/>
    </location>
</feature>
<dbReference type="AlphaFoldDB" id="A0A9Q8QQT9"/>
<accession>A0A9Q8QQT9</accession>
<evidence type="ECO:0000313" key="2">
    <source>
        <dbReference type="EMBL" id="UNI23084.1"/>
    </source>
</evidence>
<dbReference type="Proteomes" id="UP000829364">
    <property type="component" value="Chromosome 9"/>
</dbReference>
<keyword evidence="3" id="KW-1185">Reference proteome</keyword>
<gene>
    <name evidence="2" type="ORF">JDV02_010878</name>
</gene>
<protein>
    <submittedName>
        <fullName evidence="2">Uncharacterized protein</fullName>
    </submittedName>
</protein>
<sequence>MRQPKARDMPLADETAGEKPRGEGIAPGLPPPIASRPVSLDSVAARVRPATTGAPIHARVASGSAVPPRAPAAVNGRPCSRQRAAAPLAAVGRPCRRPTQNVFYTKYASTLQ</sequence>
<dbReference type="RefSeq" id="XP_047846565.1">
    <property type="nucleotide sequence ID" value="XM_047992620.1"/>
</dbReference>
<proteinExistence type="predicted"/>
<dbReference type="EMBL" id="CP086362">
    <property type="protein sequence ID" value="UNI23084.1"/>
    <property type="molecule type" value="Genomic_DNA"/>
</dbReference>
<evidence type="ECO:0000256" key="1">
    <source>
        <dbReference type="SAM" id="MobiDB-lite"/>
    </source>
</evidence>
<feature type="region of interest" description="Disordered" evidence="1">
    <location>
        <begin position="55"/>
        <end position="78"/>
    </location>
</feature>
<organism evidence="2 3">
    <name type="scientific">Purpureocillium takamizusanense</name>
    <dbReference type="NCBI Taxonomy" id="2060973"/>
    <lineage>
        <taxon>Eukaryota</taxon>
        <taxon>Fungi</taxon>
        <taxon>Dikarya</taxon>
        <taxon>Ascomycota</taxon>
        <taxon>Pezizomycotina</taxon>
        <taxon>Sordariomycetes</taxon>
        <taxon>Hypocreomycetidae</taxon>
        <taxon>Hypocreales</taxon>
        <taxon>Ophiocordycipitaceae</taxon>
        <taxon>Purpureocillium</taxon>
    </lineage>
</organism>
<dbReference type="KEGG" id="ptkz:JDV02_010878"/>
<reference evidence="2" key="1">
    <citation type="submission" date="2021-11" db="EMBL/GenBank/DDBJ databases">
        <title>Purpureocillium_takamizusanense_genome.</title>
        <authorList>
            <person name="Nguyen N.-H."/>
        </authorList>
    </citation>
    <scope>NUCLEOTIDE SEQUENCE</scope>
    <source>
        <strain evidence="2">PT3</strain>
    </source>
</reference>
<feature type="region of interest" description="Disordered" evidence="1">
    <location>
        <begin position="1"/>
        <end position="36"/>
    </location>
</feature>
<dbReference type="GeneID" id="72072795"/>